<sequence length="45" mass="5591">MFRFLQCDGETFFHSVLKWQTTVHIRMEKEEGNREYEVQKQKVEQ</sequence>
<comment type="caution">
    <text evidence="1">The sequence shown here is derived from an EMBL/GenBank/DDBJ whole genome shotgun (WGS) entry which is preliminary data.</text>
</comment>
<gene>
    <name evidence="1" type="ORF">J2Z37_004685</name>
</gene>
<reference evidence="1 2" key="1">
    <citation type="submission" date="2021-03" db="EMBL/GenBank/DDBJ databases">
        <title>Genomic Encyclopedia of Type Strains, Phase IV (KMG-IV): sequencing the most valuable type-strain genomes for metagenomic binning, comparative biology and taxonomic classification.</title>
        <authorList>
            <person name="Goeker M."/>
        </authorList>
    </citation>
    <scope>NUCLEOTIDE SEQUENCE [LARGE SCALE GENOMIC DNA]</scope>
    <source>
        <strain evidence="1 2">DSM 24738</strain>
    </source>
</reference>
<accession>A0ABS4GWL5</accession>
<dbReference type="EMBL" id="JAGGKT010000024">
    <property type="protein sequence ID" value="MBP1934665.1"/>
    <property type="molecule type" value="Genomic_DNA"/>
</dbReference>
<name>A0ABS4GWL5_9BACL</name>
<dbReference type="Proteomes" id="UP001519343">
    <property type="component" value="Unassembled WGS sequence"/>
</dbReference>
<keyword evidence="2" id="KW-1185">Reference proteome</keyword>
<organism evidence="1 2">
    <name type="scientific">Ammoniphilus resinae</name>
    <dbReference type="NCBI Taxonomy" id="861532"/>
    <lineage>
        <taxon>Bacteria</taxon>
        <taxon>Bacillati</taxon>
        <taxon>Bacillota</taxon>
        <taxon>Bacilli</taxon>
        <taxon>Bacillales</taxon>
        <taxon>Paenibacillaceae</taxon>
        <taxon>Aneurinibacillus group</taxon>
        <taxon>Ammoniphilus</taxon>
    </lineage>
</organism>
<protein>
    <submittedName>
        <fullName evidence="1">Uncharacterized protein</fullName>
    </submittedName>
</protein>
<evidence type="ECO:0000313" key="2">
    <source>
        <dbReference type="Proteomes" id="UP001519343"/>
    </source>
</evidence>
<evidence type="ECO:0000313" key="1">
    <source>
        <dbReference type="EMBL" id="MBP1934665.1"/>
    </source>
</evidence>
<proteinExistence type="predicted"/>